<dbReference type="Gene3D" id="2.30.42.10">
    <property type="match status" value="1"/>
</dbReference>
<evidence type="ECO:0000259" key="5">
    <source>
        <dbReference type="PROSITE" id="PS50106"/>
    </source>
</evidence>
<sequence length="1114" mass="128616">MGTFTFVKHGSLSSHSWVPVTMENGYSDAVKEDDETIWENVENHRYTLSRHINSSKLTPYLRQCKVIDEQDEDEVLYSHMLVSRVNRAGRLMDILRTKGQRGYVVFLESLEFYYPELYKLVTGNAPTRRFSTIVVEEGHEGLTQFLMNEVLTLQQQAKDKDVQRATIVGRHRLLEDEHKKVRLANQELIAFQKRYYKMKEERNNYSDELGKVKDENYNLAMRLAQLSEEKNMAVVRSRDLQLEIDQLKHKLNHMEEECKLERKQSLKLRNDIETQPRKEQIFQLQQENEVLKMKVQELEAIIQPEMKGLLDSEKVIVDILEHDRQEALDDRQDLFQRLYNLHMELQQTEKLRDKYLEEKEDLGLRCSALVKDCEMYKNRMNTILVQLEEVERERDQAFRSRDEAQHQFSQCLMDKDKYRKQVRELEERNDELHIEIVRKEAKSVNLVSKLRRISKGNILEHTLPRDLPLALMPQLMGRDAVRELEDSAVSITSEESPDDEEFFQTEPQLKRRPNLKGVTLQRCRNSVMSTAPEPPGNESIVRRTKEGDDDSVPRSRCDFDDDDNENVELCGDFLESDGAYHEVLSFQSSSSSCHSENLDPYDLEQVSSIFQKISMERPFRPSLSSSIPGNGATRAIRDVSLPGDSFLSEVTLVGGNASGIFISSVQPGSSVENAGLKEGHNLLLLEGCVQGNLQTVPLDTCTKEEAYWTLQRCVGQITLHFRSNYEGYRKLLREMEEGWLTSGDSFYVRLNLDLSGPPDSCSTCVKCDEVLHVIDTMHQGRCEWLCARVHMFTNQDLEKVTIPNYTRAQNLLLRKIQKLICKGGRDEADCMRGLRSLFRTEESALPGDPKSSSRSSCASVLLGQILQFVSRTEQKYKRTNSSEKVRRVSLGNGSLPRPGFQAMKQEYSDGESDLNDSLNLLPYSLVTPYHCQRKRPVLFVPNTLAKAIMQKILNLGGAMEFDLCKPDIITKEEFLQKQKMEPIIYLKEKANNTCECVTSENLEAVASKNKHCLLESDLSCTKDLIKREIYPIIIFIKVCEKNIKKLRRLPLKIDPEDDFLKVCRLKEKDLESLPCLYASVEPESWTGVEDLLKIIKDKILEEQKRTVWIEQDLL</sequence>
<dbReference type="Gene3D" id="2.30.30.40">
    <property type="entry name" value="SH3 Domains"/>
    <property type="match status" value="1"/>
</dbReference>
<dbReference type="OrthoDB" id="8868836at2759"/>
<protein>
    <submittedName>
        <fullName evidence="7">Caspase recruitment domain family member 11</fullName>
    </submittedName>
</protein>
<dbReference type="GO" id="GO:0005737">
    <property type="term" value="C:cytoplasm"/>
    <property type="evidence" value="ECO:0007669"/>
    <property type="project" value="TreeGrafter"/>
</dbReference>
<dbReference type="GeneTree" id="ENSGT00940000158573"/>
<dbReference type="PANTHER" id="PTHR14559">
    <property type="entry name" value="CASPASE RECRUITMENT DOMAIN FAMILY"/>
    <property type="match status" value="1"/>
</dbReference>
<dbReference type="AlphaFoldDB" id="A0A3B3SKU0"/>
<organism evidence="7 8">
    <name type="scientific">Paramormyrops kingsleyae</name>
    <dbReference type="NCBI Taxonomy" id="1676925"/>
    <lineage>
        <taxon>Eukaryota</taxon>
        <taxon>Metazoa</taxon>
        <taxon>Chordata</taxon>
        <taxon>Craniata</taxon>
        <taxon>Vertebrata</taxon>
        <taxon>Euteleostomi</taxon>
        <taxon>Actinopterygii</taxon>
        <taxon>Neopterygii</taxon>
        <taxon>Teleostei</taxon>
        <taxon>Osteoglossocephala</taxon>
        <taxon>Osteoglossomorpha</taxon>
        <taxon>Osteoglossiformes</taxon>
        <taxon>Mormyridae</taxon>
        <taxon>Paramormyrops</taxon>
    </lineage>
</organism>
<keyword evidence="1" id="KW-0597">Phosphoprotein</keyword>
<dbReference type="GO" id="GO:0042981">
    <property type="term" value="P:regulation of apoptotic process"/>
    <property type="evidence" value="ECO:0007669"/>
    <property type="project" value="InterPro"/>
</dbReference>
<keyword evidence="8" id="KW-1185">Reference proteome</keyword>
<name>A0A3B3SKU0_9TELE</name>
<dbReference type="InterPro" id="IPR001315">
    <property type="entry name" value="CARD"/>
</dbReference>
<evidence type="ECO:0000256" key="2">
    <source>
        <dbReference type="ARBA" id="ARBA00023054"/>
    </source>
</evidence>
<dbReference type="FunFam" id="1.10.533.10:FF:000003">
    <property type="entry name" value="Caspase recruitment domain family, member 11"/>
    <property type="match status" value="1"/>
</dbReference>
<dbReference type="InterPro" id="IPR027417">
    <property type="entry name" value="P-loop_NTPase"/>
</dbReference>
<reference evidence="7" key="1">
    <citation type="submission" date="2025-08" db="UniProtKB">
        <authorList>
            <consortium name="Ensembl"/>
        </authorList>
    </citation>
    <scope>IDENTIFICATION</scope>
</reference>
<dbReference type="PROSITE" id="PS50106">
    <property type="entry name" value="PDZ"/>
    <property type="match status" value="1"/>
</dbReference>
<reference evidence="7" key="2">
    <citation type="submission" date="2025-09" db="UniProtKB">
        <authorList>
            <consortium name="Ensembl"/>
        </authorList>
    </citation>
    <scope>IDENTIFICATION</scope>
</reference>
<dbReference type="PANTHER" id="PTHR14559:SF4">
    <property type="entry name" value="CASPASE RECRUITMENT DOMAIN-CONTAINING PROTEIN 11"/>
    <property type="match status" value="1"/>
</dbReference>
<dbReference type="CDD" id="cd06736">
    <property type="entry name" value="PDZ_CARD11_CARD14-like"/>
    <property type="match status" value="1"/>
</dbReference>
<dbReference type="InterPro" id="IPR036034">
    <property type="entry name" value="PDZ_sf"/>
</dbReference>
<accession>A0A3B3SKU0</accession>
<evidence type="ECO:0000259" key="6">
    <source>
        <dbReference type="PROSITE" id="PS50209"/>
    </source>
</evidence>
<dbReference type="SUPFAM" id="SSF50156">
    <property type="entry name" value="PDZ domain-like"/>
    <property type="match status" value="1"/>
</dbReference>
<dbReference type="Gene3D" id="1.10.533.10">
    <property type="entry name" value="Death Domain, Fas"/>
    <property type="match status" value="1"/>
</dbReference>
<dbReference type="PROSITE" id="PS50209">
    <property type="entry name" value="CARD"/>
    <property type="match status" value="1"/>
</dbReference>
<evidence type="ECO:0000313" key="8">
    <source>
        <dbReference type="Proteomes" id="UP000261540"/>
    </source>
</evidence>
<dbReference type="Proteomes" id="UP000261540">
    <property type="component" value="Unplaced"/>
</dbReference>
<evidence type="ECO:0000256" key="3">
    <source>
        <dbReference type="SAM" id="Coils"/>
    </source>
</evidence>
<dbReference type="FunFam" id="3.40.50.300:FF:000770">
    <property type="entry name" value="Caspase recruitment domain family, member 11"/>
    <property type="match status" value="1"/>
</dbReference>
<feature type="region of interest" description="Disordered" evidence="4">
    <location>
        <begin position="527"/>
        <end position="560"/>
    </location>
</feature>
<feature type="compositionally biased region" description="Basic and acidic residues" evidence="4">
    <location>
        <begin position="540"/>
        <end position="558"/>
    </location>
</feature>
<evidence type="ECO:0000313" key="7">
    <source>
        <dbReference type="Ensembl" id="ENSPKIP00000030950.1"/>
    </source>
</evidence>
<dbReference type="InterPro" id="IPR011029">
    <property type="entry name" value="DEATH-like_dom_sf"/>
</dbReference>
<feature type="domain" description="CARD" evidence="6">
    <location>
        <begin position="33"/>
        <end position="125"/>
    </location>
</feature>
<dbReference type="SUPFAM" id="SSF52540">
    <property type="entry name" value="P-loop containing nucleoside triphosphate hydrolases"/>
    <property type="match status" value="1"/>
</dbReference>
<dbReference type="STRING" id="1676925.ENSPKIP00000030950"/>
<dbReference type="Ensembl" id="ENSPKIT00000011786.1">
    <property type="protein sequence ID" value="ENSPKIP00000030950.1"/>
    <property type="gene ID" value="ENSPKIG00000011579.1"/>
</dbReference>
<dbReference type="InterPro" id="IPR001478">
    <property type="entry name" value="PDZ"/>
</dbReference>
<keyword evidence="2 3" id="KW-0175">Coiled coil</keyword>
<dbReference type="SUPFAM" id="SSF47986">
    <property type="entry name" value="DEATH domain"/>
    <property type="match status" value="1"/>
</dbReference>
<feature type="domain" description="PDZ" evidence="5">
    <location>
        <begin position="650"/>
        <end position="725"/>
    </location>
</feature>
<dbReference type="Gene3D" id="3.40.50.300">
    <property type="entry name" value="P-loop containing nucleotide triphosphate hydrolases"/>
    <property type="match status" value="1"/>
</dbReference>
<proteinExistence type="predicted"/>
<feature type="coiled-coil region" evidence="3">
    <location>
        <begin position="237"/>
        <end position="301"/>
    </location>
</feature>
<feature type="coiled-coil region" evidence="3">
    <location>
        <begin position="345"/>
        <end position="442"/>
    </location>
</feature>
<evidence type="ECO:0000256" key="1">
    <source>
        <dbReference type="ARBA" id="ARBA00022553"/>
    </source>
</evidence>
<dbReference type="Pfam" id="PF00619">
    <property type="entry name" value="CARD"/>
    <property type="match status" value="1"/>
</dbReference>
<dbReference type="GO" id="GO:0050700">
    <property type="term" value="F:CARD domain binding"/>
    <property type="evidence" value="ECO:0007669"/>
    <property type="project" value="TreeGrafter"/>
</dbReference>
<evidence type="ECO:0000256" key="4">
    <source>
        <dbReference type="SAM" id="MobiDB-lite"/>
    </source>
</evidence>